<evidence type="ECO:0000256" key="2">
    <source>
        <dbReference type="ARBA" id="ARBA00008814"/>
    </source>
</evidence>
<evidence type="ECO:0000259" key="8">
    <source>
        <dbReference type="PROSITE" id="PS50983"/>
    </source>
</evidence>
<dbReference type="CDD" id="cd01146">
    <property type="entry name" value="FhuD"/>
    <property type="match status" value="1"/>
</dbReference>
<dbReference type="PANTHER" id="PTHR30532:SF21">
    <property type="entry name" value="SIDEROPHORE-BINDING LIPOPROTEIN YFIY-RELATED"/>
    <property type="match status" value="1"/>
</dbReference>
<evidence type="ECO:0000256" key="5">
    <source>
        <dbReference type="SAM" id="Coils"/>
    </source>
</evidence>
<evidence type="ECO:0000313" key="9">
    <source>
        <dbReference type="EMBL" id="MCU6793545.1"/>
    </source>
</evidence>
<dbReference type="PROSITE" id="PS51257">
    <property type="entry name" value="PROKAR_LIPOPROTEIN"/>
    <property type="match status" value="1"/>
</dbReference>
<gene>
    <name evidence="9" type="ORF">OB236_15680</name>
</gene>
<dbReference type="SUPFAM" id="SSF53807">
    <property type="entry name" value="Helical backbone' metal receptor"/>
    <property type="match status" value="1"/>
</dbReference>
<accession>A0ABT2UFY4</accession>
<dbReference type="InterPro" id="IPR002491">
    <property type="entry name" value="ABC_transptr_periplasmic_BD"/>
</dbReference>
<comment type="similarity">
    <text evidence="2">Belongs to the bacterial solute-binding protein 8 family.</text>
</comment>
<sequence>MTGKRNKISIIALLLLTVTLILSACGGTATHTQPAAEPKAPAQAAAQSAPSTKPVEDVKTEYTVKHAMGETKIKGTPKRVVVLGNDAVEAALELGFKPVGMVKAWGVAPMYDHLKSKLEGVQIVGDENQPNLEAIAALKPDLIIGIKLRQEKIYDQLSSIAPTVFSERTNSDMLINFKVYSEALNKKAEGEQKIADYEKRIKELQSKLGDRINTKISLVRFYLGDKVRIYYKDTFAGGIIQKIGLKRPAAQDKDTFADIIGKERIPDLEGDILFYFTLEDDKGETTKAEKEWQQETLWKNLDVVKKGNAHKVNDGIWNSSGGIISANLLLDELTKYLIK</sequence>
<dbReference type="PANTHER" id="PTHR30532">
    <property type="entry name" value="IRON III DICITRATE-BINDING PERIPLASMIC PROTEIN"/>
    <property type="match status" value="1"/>
</dbReference>
<organism evidence="9 10">
    <name type="scientific">Paenibacillus baimaensis</name>
    <dbReference type="NCBI Taxonomy" id="2982185"/>
    <lineage>
        <taxon>Bacteria</taxon>
        <taxon>Bacillati</taxon>
        <taxon>Bacillota</taxon>
        <taxon>Bacilli</taxon>
        <taxon>Bacillales</taxon>
        <taxon>Paenibacillaceae</taxon>
        <taxon>Paenibacillus</taxon>
    </lineage>
</organism>
<evidence type="ECO:0000256" key="4">
    <source>
        <dbReference type="ARBA" id="ARBA00022729"/>
    </source>
</evidence>
<feature type="domain" description="Fe/B12 periplasmic-binding" evidence="8">
    <location>
        <begin position="79"/>
        <end position="339"/>
    </location>
</feature>
<dbReference type="Gene3D" id="3.40.50.1980">
    <property type="entry name" value="Nitrogenase molybdenum iron protein domain"/>
    <property type="match status" value="2"/>
</dbReference>
<evidence type="ECO:0000256" key="6">
    <source>
        <dbReference type="SAM" id="MobiDB-lite"/>
    </source>
</evidence>
<reference evidence="9 10" key="1">
    <citation type="submission" date="2022-09" db="EMBL/GenBank/DDBJ databases">
        <authorList>
            <person name="Han X.L."/>
            <person name="Wang Q."/>
            <person name="Lu T."/>
        </authorList>
    </citation>
    <scope>NUCLEOTIDE SEQUENCE [LARGE SCALE GENOMIC DNA]</scope>
    <source>
        <strain evidence="9 10">WQ 127069</strain>
    </source>
</reference>
<feature type="coiled-coil region" evidence="5">
    <location>
        <begin position="180"/>
        <end position="214"/>
    </location>
</feature>
<proteinExistence type="inferred from homology"/>
<keyword evidence="4 7" id="KW-0732">Signal</keyword>
<dbReference type="RefSeq" id="WP_262684813.1">
    <property type="nucleotide sequence ID" value="NZ_JAOQIO010000055.1"/>
</dbReference>
<comment type="caution">
    <text evidence="9">The sequence shown here is derived from an EMBL/GenBank/DDBJ whole genome shotgun (WGS) entry which is preliminary data.</text>
</comment>
<dbReference type="EMBL" id="JAOQIO010000055">
    <property type="protein sequence ID" value="MCU6793545.1"/>
    <property type="molecule type" value="Genomic_DNA"/>
</dbReference>
<feature type="compositionally biased region" description="Low complexity" evidence="6">
    <location>
        <begin position="32"/>
        <end position="53"/>
    </location>
</feature>
<comment type="subcellular location">
    <subcellularLocation>
        <location evidence="1">Cell envelope</location>
    </subcellularLocation>
</comment>
<evidence type="ECO:0000256" key="1">
    <source>
        <dbReference type="ARBA" id="ARBA00004196"/>
    </source>
</evidence>
<dbReference type="Pfam" id="PF01497">
    <property type="entry name" value="Peripla_BP_2"/>
    <property type="match status" value="1"/>
</dbReference>
<feature type="signal peptide" evidence="7">
    <location>
        <begin position="1"/>
        <end position="24"/>
    </location>
</feature>
<dbReference type="PROSITE" id="PS50983">
    <property type="entry name" value="FE_B12_PBP"/>
    <property type="match status" value="1"/>
</dbReference>
<keyword evidence="3" id="KW-0813">Transport</keyword>
<evidence type="ECO:0000256" key="3">
    <source>
        <dbReference type="ARBA" id="ARBA00022448"/>
    </source>
</evidence>
<name>A0ABT2UFY4_9BACL</name>
<dbReference type="InterPro" id="IPR051313">
    <property type="entry name" value="Bact_iron-sidero_bind"/>
</dbReference>
<keyword evidence="5" id="KW-0175">Coiled coil</keyword>
<keyword evidence="10" id="KW-1185">Reference proteome</keyword>
<feature type="region of interest" description="Disordered" evidence="6">
    <location>
        <begin position="30"/>
        <end position="57"/>
    </location>
</feature>
<feature type="chain" id="PRO_5046546886" evidence="7">
    <location>
        <begin position="25"/>
        <end position="339"/>
    </location>
</feature>
<evidence type="ECO:0000313" key="10">
    <source>
        <dbReference type="Proteomes" id="UP001652445"/>
    </source>
</evidence>
<protein>
    <submittedName>
        <fullName evidence="9">Iron-siderophore ABC transporter substrate-binding protein</fullName>
    </submittedName>
</protein>
<dbReference type="Proteomes" id="UP001652445">
    <property type="component" value="Unassembled WGS sequence"/>
</dbReference>
<evidence type="ECO:0000256" key="7">
    <source>
        <dbReference type="SAM" id="SignalP"/>
    </source>
</evidence>